<dbReference type="EMBL" id="DS022260">
    <property type="protein sequence ID" value="EWG54114.1"/>
    <property type="molecule type" value="Genomic_DNA"/>
</dbReference>
<sequence>MKEFVLSGDIDDCWWIKGLTAKLYKYKARRTEWKDGALSDEQDTKPKDGKDDEGEDSEDNHENGDDEPAREKIKLNTESFSVEGQPLGDDCFPPLTT</sequence>
<dbReference type="Proteomes" id="UP000009096">
    <property type="component" value="Chromosome 4"/>
</dbReference>
<proteinExistence type="predicted"/>
<dbReference type="AlphaFoldDB" id="W7N1W5"/>
<feature type="region of interest" description="Disordered" evidence="1">
    <location>
        <begin position="35"/>
        <end position="97"/>
    </location>
</feature>
<feature type="compositionally biased region" description="Basic and acidic residues" evidence="1">
    <location>
        <begin position="60"/>
        <end position="75"/>
    </location>
</feature>
<feature type="compositionally biased region" description="Basic and acidic residues" evidence="1">
    <location>
        <begin position="35"/>
        <end position="50"/>
    </location>
</feature>
<gene>
    <name evidence="2" type="ORF">FVEG_12407</name>
</gene>
<accession>W7N1W5</accession>
<dbReference type="KEGG" id="fvr:FVEG_12407"/>
<evidence type="ECO:0000313" key="3">
    <source>
        <dbReference type="Proteomes" id="UP000009096"/>
    </source>
</evidence>
<protein>
    <submittedName>
        <fullName evidence="2">Uncharacterized protein</fullName>
    </submittedName>
</protein>
<dbReference type="GeneID" id="30069854"/>
<organism evidence="2 3">
    <name type="scientific">Gibberella moniliformis (strain M3125 / FGSC 7600)</name>
    <name type="common">Maize ear and stalk rot fungus</name>
    <name type="synonym">Fusarium verticillioides</name>
    <dbReference type="NCBI Taxonomy" id="334819"/>
    <lineage>
        <taxon>Eukaryota</taxon>
        <taxon>Fungi</taxon>
        <taxon>Dikarya</taxon>
        <taxon>Ascomycota</taxon>
        <taxon>Pezizomycotina</taxon>
        <taxon>Sordariomycetes</taxon>
        <taxon>Hypocreomycetidae</taxon>
        <taxon>Hypocreales</taxon>
        <taxon>Nectriaceae</taxon>
        <taxon>Fusarium</taxon>
        <taxon>Fusarium fujikuroi species complex</taxon>
    </lineage>
</organism>
<dbReference type="VEuPathDB" id="FungiDB:FVEG_12407"/>
<reference evidence="2 3" key="1">
    <citation type="journal article" date="2010" name="Nature">
        <title>Comparative genomics reveals mobile pathogenicity chromosomes in Fusarium.</title>
        <authorList>
            <person name="Ma L.J."/>
            <person name="van der Does H.C."/>
            <person name="Borkovich K.A."/>
            <person name="Coleman J.J."/>
            <person name="Daboussi M.J."/>
            <person name="Di Pietro A."/>
            <person name="Dufresne M."/>
            <person name="Freitag M."/>
            <person name="Grabherr M."/>
            <person name="Henrissat B."/>
            <person name="Houterman P.M."/>
            <person name="Kang S."/>
            <person name="Shim W.B."/>
            <person name="Woloshuk C."/>
            <person name="Xie X."/>
            <person name="Xu J.R."/>
            <person name="Antoniw J."/>
            <person name="Baker S.E."/>
            <person name="Bluhm B.H."/>
            <person name="Breakspear A."/>
            <person name="Brown D.W."/>
            <person name="Butchko R.A."/>
            <person name="Chapman S."/>
            <person name="Coulson R."/>
            <person name="Coutinho P.M."/>
            <person name="Danchin E.G."/>
            <person name="Diener A."/>
            <person name="Gale L.R."/>
            <person name="Gardiner D.M."/>
            <person name="Goff S."/>
            <person name="Hammond-Kosack K.E."/>
            <person name="Hilburn K."/>
            <person name="Hua-Van A."/>
            <person name="Jonkers W."/>
            <person name="Kazan K."/>
            <person name="Kodira C.D."/>
            <person name="Koehrsen M."/>
            <person name="Kumar L."/>
            <person name="Lee Y.H."/>
            <person name="Li L."/>
            <person name="Manners J.M."/>
            <person name="Miranda-Saavedra D."/>
            <person name="Mukherjee M."/>
            <person name="Park G."/>
            <person name="Park J."/>
            <person name="Park S.Y."/>
            <person name="Proctor R.H."/>
            <person name="Regev A."/>
            <person name="Ruiz-Roldan M.C."/>
            <person name="Sain D."/>
            <person name="Sakthikumar S."/>
            <person name="Sykes S."/>
            <person name="Schwartz D.C."/>
            <person name="Turgeon B.G."/>
            <person name="Wapinski I."/>
            <person name="Yoder O."/>
            <person name="Young S."/>
            <person name="Zeng Q."/>
            <person name="Zhou S."/>
            <person name="Galagan J."/>
            <person name="Cuomo C.A."/>
            <person name="Kistler H.C."/>
            <person name="Rep M."/>
        </authorList>
    </citation>
    <scope>NUCLEOTIDE SEQUENCE [LARGE SCALE GENOMIC DNA]</scope>
    <source>
        <strain evidence="3">M3125 / FGSC 7600</strain>
    </source>
</reference>
<dbReference type="EMBL" id="CM000581">
    <property type="protein sequence ID" value="EWG54114.1"/>
    <property type="molecule type" value="Genomic_DNA"/>
</dbReference>
<evidence type="ECO:0000313" key="2">
    <source>
        <dbReference type="EMBL" id="EWG54114.1"/>
    </source>
</evidence>
<keyword evidence="3" id="KW-1185">Reference proteome</keyword>
<name>W7N1W5_GIBM7</name>
<evidence type="ECO:0000256" key="1">
    <source>
        <dbReference type="SAM" id="MobiDB-lite"/>
    </source>
</evidence>
<dbReference type="RefSeq" id="XP_018760305.1">
    <property type="nucleotide sequence ID" value="XM_018901754.1"/>
</dbReference>